<organism evidence="3 4">
    <name type="scientific">Macrolepiota fuliginosa MF-IS2</name>
    <dbReference type="NCBI Taxonomy" id="1400762"/>
    <lineage>
        <taxon>Eukaryota</taxon>
        <taxon>Fungi</taxon>
        <taxon>Dikarya</taxon>
        <taxon>Basidiomycota</taxon>
        <taxon>Agaricomycotina</taxon>
        <taxon>Agaricomycetes</taxon>
        <taxon>Agaricomycetidae</taxon>
        <taxon>Agaricales</taxon>
        <taxon>Agaricineae</taxon>
        <taxon>Agaricaceae</taxon>
        <taxon>Macrolepiota</taxon>
    </lineage>
</organism>
<feature type="region of interest" description="Disordered" evidence="1">
    <location>
        <begin position="394"/>
        <end position="431"/>
    </location>
</feature>
<feature type="compositionally biased region" description="Basic and acidic residues" evidence="1">
    <location>
        <begin position="784"/>
        <end position="795"/>
    </location>
</feature>
<evidence type="ECO:0000256" key="1">
    <source>
        <dbReference type="SAM" id="MobiDB-lite"/>
    </source>
</evidence>
<comment type="caution">
    <text evidence="3">The sequence shown here is derived from an EMBL/GenBank/DDBJ whole genome shotgun (WGS) entry which is preliminary data.</text>
</comment>
<keyword evidence="4" id="KW-1185">Reference proteome</keyword>
<dbReference type="Pfam" id="PF17667">
    <property type="entry name" value="Pkinase_fungal"/>
    <property type="match status" value="1"/>
</dbReference>
<proteinExistence type="predicted"/>
<feature type="compositionally biased region" description="Polar residues" evidence="1">
    <location>
        <begin position="767"/>
        <end position="778"/>
    </location>
</feature>
<feature type="compositionally biased region" description="Polar residues" evidence="1">
    <location>
        <begin position="737"/>
        <end position="757"/>
    </location>
</feature>
<dbReference type="EMBL" id="MU151813">
    <property type="protein sequence ID" value="KAF9441705.1"/>
    <property type="molecule type" value="Genomic_DNA"/>
</dbReference>
<dbReference type="Gene3D" id="1.10.510.10">
    <property type="entry name" value="Transferase(Phosphotransferase) domain 1"/>
    <property type="match status" value="1"/>
</dbReference>
<sequence>MDREMLVCSVNSFQQSYLPFIPTVEDIDSCAQLLCDNDLLVTGDAGGLQWRDFPEPPSLLFGTKKVVFSPLKAIVDVISKHKFTGDMPGRVNAPRVKYHDCPGVNVHSELCGATFNMDGCFEVGGGGGLESQGTKLATSNIAVCAEFKKDEKDWLDNRQKLVSAASHIMNDDPRRIFMFGFTIEDDKMALWYFSRSHSTKSKDFDFTQDYRQLISVFLSFIFADNVALGYDPMVHRSVTRGIAYTYQIPMDGVTRYFRSTGTLSSYRSLGITGRMTRVWRVIEVSSPRGHPINGKKEVALKDVWLEDDATPEKAIQDAIFAEVKKQQNLRDNKEPSRLDPVMQWKTNVNFEKVTKDDEYQKYFVKIAGDYQGVMTKSKPRDAVPTTGLFFHNRPRDGGLKTHQIPGSDSTRDRGDVTRPIEPTVTQDRSAAPRSYRPKRRYIVVYPEICTALHDAVNLKTSFKALEGALIALVILFIAGRLHRDISTGNILIFVDGETVTGKLSDLEYVKEFGLTTAHSDPKTGTPYFMALELLTGASLRTSHPRALDDAFFTGAAAGSTAVFEHFDKLLSAVSDSKKVVCNFQHDLESIFWIALWIILARVNYKSSQAYAKLIYVNEIRATPERINILGPDTYLRDTLPQNLHPSLKYFTPALASLAATLFEAYLARDQENKVLEIDAYASVYPSVVNIFFVLMLVASKADEHKDFPGLIDLHDNESIQKMTSIDSTTEVDPVGPASTTAVSTHGSPEAVTLTTPVSAHVPPEAVTPTNPSGSSEAASSDKVPLSERLKRRRDESEDQELPPSKRVHLPLPEHVLRQ</sequence>
<dbReference type="SUPFAM" id="SSF56112">
    <property type="entry name" value="Protein kinase-like (PK-like)"/>
    <property type="match status" value="1"/>
</dbReference>
<feature type="domain" description="Fungal-type protein kinase" evidence="2">
    <location>
        <begin position="132"/>
        <end position="598"/>
    </location>
</feature>
<evidence type="ECO:0000259" key="2">
    <source>
        <dbReference type="Pfam" id="PF17667"/>
    </source>
</evidence>
<reference evidence="3" key="1">
    <citation type="submission" date="2020-11" db="EMBL/GenBank/DDBJ databases">
        <authorList>
            <consortium name="DOE Joint Genome Institute"/>
            <person name="Ahrendt S."/>
            <person name="Riley R."/>
            <person name="Andreopoulos W."/>
            <person name="Labutti K."/>
            <person name="Pangilinan J."/>
            <person name="Ruiz-Duenas F.J."/>
            <person name="Barrasa J.M."/>
            <person name="Sanchez-Garcia M."/>
            <person name="Camarero S."/>
            <person name="Miyauchi S."/>
            <person name="Serrano A."/>
            <person name="Linde D."/>
            <person name="Babiker R."/>
            <person name="Drula E."/>
            <person name="Ayuso-Fernandez I."/>
            <person name="Pacheco R."/>
            <person name="Padilla G."/>
            <person name="Ferreira P."/>
            <person name="Barriuso J."/>
            <person name="Kellner H."/>
            <person name="Castanera R."/>
            <person name="Alfaro M."/>
            <person name="Ramirez L."/>
            <person name="Pisabarro A.G."/>
            <person name="Kuo A."/>
            <person name="Tritt A."/>
            <person name="Lipzen A."/>
            <person name="He G."/>
            <person name="Yan M."/>
            <person name="Ng V."/>
            <person name="Cullen D."/>
            <person name="Martin F."/>
            <person name="Rosso M.-N."/>
            <person name="Henrissat B."/>
            <person name="Hibbett D."/>
            <person name="Martinez A.T."/>
            <person name="Grigoriev I.V."/>
        </authorList>
    </citation>
    <scope>NUCLEOTIDE SEQUENCE</scope>
    <source>
        <strain evidence="3">MF-IS2</strain>
    </source>
</reference>
<dbReference type="PANTHER" id="PTHR38248:SF2">
    <property type="entry name" value="FUNK1 11"/>
    <property type="match status" value="1"/>
</dbReference>
<dbReference type="InterPro" id="IPR040976">
    <property type="entry name" value="Pkinase_fungal"/>
</dbReference>
<gene>
    <name evidence="3" type="ORF">P691DRAFT_765988</name>
</gene>
<dbReference type="PANTHER" id="PTHR38248">
    <property type="entry name" value="FUNK1 6"/>
    <property type="match status" value="1"/>
</dbReference>
<evidence type="ECO:0000313" key="3">
    <source>
        <dbReference type="EMBL" id="KAF9441705.1"/>
    </source>
</evidence>
<name>A0A9P5X0E6_9AGAR</name>
<dbReference type="InterPro" id="IPR011009">
    <property type="entry name" value="Kinase-like_dom_sf"/>
</dbReference>
<accession>A0A9P5X0E6</accession>
<evidence type="ECO:0000313" key="4">
    <source>
        <dbReference type="Proteomes" id="UP000807342"/>
    </source>
</evidence>
<protein>
    <recommendedName>
        <fullName evidence="2">Fungal-type protein kinase domain-containing protein</fullName>
    </recommendedName>
</protein>
<feature type="region of interest" description="Disordered" evidence="1">
    <location>
        <begin position="725"/>
        <end position="818"/>
    </location>
</feature>
<dbReference type="OrthoDB" id="3271139at2759"/>
<feature type="compositionally biased region" description="Basic and acidic residues" evidence="1">
    <location>
        <begin position="409"/>
        <end position="418"/>
    </location>
</feature>
<dbReference type="Proteomes" id="UP000807342">
    <property type="component" value="Unassembled WGS sequence"/>
</dbReference>
<dbReference type="AlphaFoldDB" id="A0A9P5X0E6"/>